<feature type="domain" description="Methyl-accepting transducer" evidence="11">
    <location>
        <begin position="380"/>
        <end position="637"/>
    </location>
</feature>
<dbReference type="Pfam" id="PF00015">
    <property type="entry name" value="MCPsignal"/>
    <property type="match status" value="1"/>
</dbReference>
<keyword evidence="5 10" id="KW-1133">Transmembrane helix</keyword>
<sequence>MNSIKNRITFSMLLLIVLLLFCSSTGSYLISKNILINQYSNKMSISSEKYSEIVNGWLDKETIKFKDIVDNMYDNNIIDDNNKLTGYFKQKLKANPNISDLYMGFTNKTHIDGSGWIPPADFDPTKRDWYKNALSKNGVVYVPYYDLVTKKMVVSISTTVSKDGVLLGVVSEDIKMDSITNVIEKAKPIENSYGYLIDDRNNVLVHPYKDLKPEKDKLKSLYDFKGGKYKTITEKNGQIINMDDYDGINKYFSASKINASNWTVGFAVPKSEFTKDLHSLIVLNLIILIICIAAAIIFSRYIAIIISRPIDNIRYVISQIGKLNFNYNTDKLDSVINNQDELADIACDIQSLSKTLTSVVQTIKNSSYDILEYSNSILHALNESSTSIEEVSKTAGEMASDSVLQTVEANKGNEKLNDLSAEINNITSNANKFKQHFSNVKSINDTGILKIKSLNLKLNDNNKTVFEATRSINDLAEKSKSIVKIVDEIKSVSDQTNLLALNAAIEAARAGEAGKGFSVVAGEVRLLSEETKQSVSNISKVVNEIREEIEMVLKNVECVSKTNTEVNESMKKSNESFDIMKKSMDEMILTIDALVEKINEVDADKNSVVKSIENISFISQKSSEGSQELAASVEEQNNSIENINVSMQKLNGISEKLDDIVSKFKLSDNNKHIAT</sequence>
<dbReference type="SMART" id="SM00283">
    <property type="entry name" value="MA"/>
    <property type="match status" value="1"/>
</dbReference>
<keyword evidence="4 10" id="KW-0812">Transmembrane</keyword>
<dbReference type="PANTHER" id="PTHR32089">
    <property type="entry name" value="METHYL-ACCEPTING CHEMOTAXIS PROTEIN MCPB"/>
    <property type="match status" value="1"/>
</dbReference>
<evidence type="ECO:0000256" key="10">
    <source>
        <dbReference type="SAM" id="Phobius"/>
    </source>
</evidence>
<feature type="transmembrane region" description="Helical" evidence="10">
    <location>
        <begin position="277"/>
        <end position="298"/>
    </location>
</feature>
<dbReference type="InterPro" id="IPR029151">
    <property type="entry name" value="Sensor-like_sf"/>
</dbReference>
<keyword evidence="6 10" id="KW-0472">Membrane</keyword>
<evidence type="ECO:0000256" key="4">
    <source>
        <dbReference type="ARBA" id="ARBA00022692"/>
    </source>
</evidence>
<evidence type="ECO:0000256" key="9">
    <source>
        <dbReference type="SAM" id="Coils"/>
    </source>
</evidence>
<dbReference type="CDD" id="cd12912">
    <property type="entry name" value="PDC2_MCP_like"/>
    <property type="match status" value="1"/>
</dbReference>
<evidence type="ECO:0000313" key="12">
    <source>
        <dbReference type="EMBL" id="AKA67708.1"/>
    </source>
</evidence>
<dbReference type="SUPFAM" id="SSF103190">
    <property type="entry name" value="Sensory domain-like"/>
    <property type="match status" value="1"/>
</dbReference>
<dbReference type="GO" id="GO:0006935">
    <property type="term" value="P:chemotaxis"/>
    <property type="evidence" value="ECO:0007669"/>
    <property type="project" value="UniProtKB-KW"/>
</dbReference>
<comment type="subcellular location">
    <subcellularLocation>
        <location evidence="1">Cell membrane</location>
        <topology evidence="1">Multi-pass membrane protein</topology>
    </subcellularLocation>
</comment>
<dbReference type="Gene3D" id="3.30.450.20">
    <property type="entry name" value="PAS domain"/>
    <property type="match status" value="2"/>
</dbReference>
<dbReference type="InterPro" id="IPR004089">
    <property type="entry name" value="MCPsignal_dom"/>
</dbReference>
<organism evidence="12 13">
    <name type="scientific">Clostridium scatologenes</name>
    <dbReference type="NCBI Taxonomy" id="1548"/>
    <lineage>
        <taxon>Bacteria</taxon>
        <taxon>Bacillati</taxon>
        <taxon>Bacillota</taxon>
        <taxon>Clostridia</taxon>
        <taxon>Eubacteriales</taxon>
        <taxon>Clostridiaceae</taxon>
        <taxon>Clostridium</taxon>
    </lineage>
</organism>
<gene>
    <name evidence="12" type="ORF">CSCA_0583</name>
</gene>
<evidence type="ECO:0000256" key="7">
    <source>
        <dbReference type="ARBA" id="ARBA00023224"/>
    </source>
</evidence>
<dbReference type="Pfam" id="PF02743">
    <property type="entry name" value="dCache_1"/>
    <property type="match status" value="1"/>
</dbReference>
<keyword evidence="13" id="KW-1185">Reference proteome</keyword>
<evidence type="ECO:0000256" key="3">
    <source>
        <dbReference type="ARBA" id="ARBA00022500"/>
    </source>
</evidence>
<evidence type="ECO:0000313" key="13">
    <source>
        <dbReference type="Proteomes" id="UP000033115"/>
    </source>
</evidence>
<evidence type="ECO:0000256" key="5">
    <source>
        <dbReference type="ARBA" id="ARBA00022989"/>
    </source>
</evidence>
<dbReference type="PANTHER" id="PTHR32089:SF112">
    <property type="entry name" value="LYSOZYME-LIKE PROTEIN-RELATED"/>
    <property type="match status" value="1"/>
</dbReference>
<dbReference type="CDD" id="cd12913">
    <property type="entry name" value="PDC1_MCP_like"/>
    <property type="match status" value="1"/>
</dbReference>
<dbReference type="STRING" id="1548.CSCA_0583"/>
<evidence type="ECO:0000259" key="11">
    <source>
        <dbReference type="PROSITE" id="PS50111"/>
    </source>
</evidence>
<keyword evidence="7 8" id="KW-0807">Transducer</keyword>
<accession>A0A0E3JYU6</accession>
<reference evidence="12 13" key="1">
    <citation type="journal article" date="2015" name="J. Biotechnol.">
        <title>Complete genome sequence of a malodorant-producing acetogen, Clostridium scatologenes ATCC 25775(T).</title>
        <authorList>
            <person name="Zhu Z."/>
            <person name="Guo T."/>
            <person name="Zheng H."/>
            <person name="Song T."/>
            <person name="Ouyang P."/>
            <person name="Xie J."/>
        </authorList>
    </citation>
    <scope>NUCLEOTIDE SEQUENCE [LARGE SCALE GENOMIC DNA]</scope>
    <source>
        <strain evidence="12 13">ATCC 25775</strain>
    </source>
</reference>
<proteinExistence type="predicted"/>
<dbReference type="KEGG" id="csq:CSCA_0583"/>
<dbReference type="SUPFAM" id="SSF58104">
    <property type="entry name" value="Methyl-accepting chemotaxis protein (MCP) signaling domain"/>
    <property type="match status" value="1"/>
</dbReference>
<dbReference type="PROSITE" id="PS50111">
    <property type="entry name" value="CHEMOTAXIS_TRANSDUC_2"/>
    <property type="match status" value="1"/>
</dbReference>
<keyword evidence="9" id="KW-0175">Coiled coil</keyword>
<protein>
    <submittedName>
        <fullName evidence="12">Methyl-accepting chemotaxis sensory transducer with Cache sensor</fullName>
    </submittedName>
</protein>
<dbReference type="GO" id="GO:0007165">
    <property type="term" value="P:signal transduction"/>
    <property type="evidence" value="ECO:0007669"/>
    <property type="project" value="UniProtKB-KW"/>
</dbReference>
<feature type="coiled-coil region" evidence="9">
    <location>
        <begin position="409"/>
        <end position="436"/>
    </location>
</feature>
<dbReference type="AlphaFoldDB" id="A0A0E3JYU6"/>
<dbReference type="GO" id="GO:0005886">
    <property type="term" value="C:plasma membrane"/>
    <property type="evidence" value="ECO:0007669"/>
    <property type="project" value="UniProtKB-SubCell"/>
</dbReference>
<dbReference type="Gene3D" id="1.10.287.950">
    <property type="entry name" value="Methyl-accepting chemotaxis protein"/>
    <property type="match status" value="1"/>
</dbReference>
<dbReference type="InterPro" id="IPR033479">
    <property type="entry name" value="dCache_1"/>
</dbReference>
<evidence type="ECO:0000256" key="6">
    <source>
        <dbReference type="ARBA" id="ARBA00023136"/>
    </source>
</evidence>
<dbReference type="HOGENOM" id="CLU_000445_107_19_9"/>
<evidence type="ECO:0000256" key="1">
    <source>
        <dbReference type="ARBA" id="ARBA00004651"/>
    </source>
</evidence>
<evidence type="ECO:0000256" key="2">
    <source>
        <dbReference type="ARBA" id="ARBA00022475"/>
    </source>
</evidence>
<dbReference type="EMBL" id="CP009933">
    <property type="protein sequence ID" value="AKA67708.1"/>
    <property type="molecule type" value="Genomic_DNA"/>
</dbReference>
<keyword evidence="3" id="KW-0145">Chemotaxis</keyword>
<dbReference type="RefSeq" id="WP_029163644.1">
    <property type="nucleotide sequence ID" value="NZ_CP009933.1"/>
</dbReference>
<keyword evidence="2" id="KW-1003">Cell membrane</keyword>
<evidence type="ECO:0000256" key="8">
    <source>
        <dbReference type="PROSITE-ProRule" id="PRU00284"/>
    </source>
</evidence>
<dbReference type="Proteomes" id="UP000033115">
    <property type="component" value="Chromosome"/>
</dbReference>
<name>A0A0E3JYU6_CLOSL</name>